<dbReference type="RefSeq" id="XP_060437350.1">
    <property type="nucleotide sequence ID" value="XM_060585963.1"/>
</dbReference>
<name>A0AAI9ZD00_9PEZI</name>
<evidence type="ECO:0000313" key="1">
    <source>
        <dbReference type="EMBL" id="KAK1613475.1"/>
    </source>
</evidence>
<dbReference type="PANTHER" id="PTHR33481">
    <property type="entry name" value="REVERSE TRANSCRIPTASE"/>
    <property type="match status" value="1"/>
</dbReference>
<comment type="caution">
    <text evidence="1">The sequence shown here is derived from an EMBL/GenBank/DDBJ whole genome shotgun (WGS) entry which is preliminary data.</text>
</comment>
<dbReference type="GeneID" id="85470825"/>
<reference evidence="1" key="1">
    <citation type="submission" date="2021-06" db="EMBL/GenBank/DDBJ databases">
        <title>Comparative genomics, transcriptomics and evolutionary studies reveal genomic signatures of adaptation to plant cell wall in hemibiotrophic fungi.</title>
        <authorList>
            <consortium name="DOE Joint Genome Institute"/>
            <person name="Baroncelli R."/>
            <person name="Diaz J.F."/>
            <person name="Benocci T."/>
            <person name="Peng M."/>
            <person name="Battaglia E."/>
            <person name="Haridas S."/>
            <person name="Andreopoulos W."/>
            <person name="Labutti K."/>
            <person name="Pangilinan J."/>
            <person name="Floch G.L."/>
            <person name="Makela M.R."/>
            <person name="Henrissat B."/>
            <person name="Grigoriev I.V."/>
            <person name="Crouch J.A."/>
            <person name="De Vries R.P."/>
            <person name="Sukno S.A."/>
            <person name="Thon M.R."/>
        </authorList>
    </citation>
    <scope>NUCLEOTIDE SEQUENCE</scope>
    <source>
        <strain evidence="1">CBS 102054</strain>
    </source>
</reference>
<protein>
    <recommendedName>
        <fullName evidence="3">Reverse transcriptase domain-containing protein</fullName>
    </recommendedName>
</protein>
<dbReference type="PANTHER" id="PTHR33481:SF1">
    <property type="entry name" value="ENDONUCLEASE_EXONUCLEASE_PHOSPHATASE DOMAIN-CONTAINING PROTEIN-RELATED"/>
    <property type="match status" value="1"/>
</dbReference>
<dbReference type="EMBL" id="JAHMHQ010000061">
    <property type="protein sequence ID" value="KAK1613475.1"/>
    <property type="molecule type" value="Genomic_DNA"/>
</dbReference>
<keyword evidence="2" id="KW-1185">Reference proteome</keyword>
<dbReference type="AlphaFoldDB" id="A0AAI9ZD00"/>
<sequence>LVTSMLTLDIKKAFDTVLPGRLVRRLRLPVSPILFILYIKPLFKLGTASPGRKQSRFGYANNVAILLSLILLKNNYNILTKE</sequence>
<evidence type="ECO:0008006" key="3">
    <source>
        <dbReference type="Google" id="ProtNLM"/>
    </source>
</evidence>
<feature type="non-terminal residue" evidence="1">
    <location>
        <position position="1"/>
    </location>
</feature>
<evidence type="ECO:0000313" key="2">
    <source>
        <dbReference type="Proteomes" id="UP001243989"/>
    </source>
</evidence>
<dbReference type="Proteomes" id="UP001243989">
    <property type="component" value="Unassembled WGS sequence"/>
</dbReference>
<accession>A0AAI9ZD00</accession>
<gene>
    <name evidence="1" type="ORF">BDP81DRAFT_336994</name>
</gene>
<proteinExistence type="predicted"/>
<organism evidence="1 2">
    <name type="scientific">Colletotrichum phormii</name>
    <dbReference type="NCBI Taxonomy" id="359342"/>
    <lineage>
        <taxon>Eukaryota</taxon>
        <taxon>Fungi</taxon>
        <taxon>Dikarya</taxon>
        <taxon>Ascomycota</taxon>
        <taxon>Pezizomycotina</taxon>
        <taxon>Sordariomycetes</taxon>
        <taxon>Hypocreomycetidae</taxon>
        <taxon>Glomerellales</taxon>
        <taxon>Glomerellaceae</taxon>
        <taxon>Colletotrichum</taxon>
        <taxon>Colletotrichum acutatum species complex</taxon>
    </lineage>
</organism>